<keyword evidence="2" id="KW-1185">Reference proteome</keyword>
<organism evidence="1 2">
    <name type="scientific">Melanomma pulvis-pyrius CBS 109.77</name>
    <dbReference type="NCBI Taxonomy" id="1314802"/>
    <lineage>
        <taxon>Eukaryota</taxon>
        <taxon>Fungi</taxon>
        <taxon>Dikarya</taxon>
        <taxon>Ascomycota</taxon>
        <taxon>Pezizomycotina</taxon>
        <taxon>Dothideomycetes</taxon>
        <taxon>Pleosporomycetidae</taxon>
        <taxon>Pleosporales</taxon>
        <taxon>Melanommataceae</taxon>
        <taxon>Melanomma</taxon>
    </lineage>
</organism>
<reference evidence="1" key="1">
    <citation type="journal article" date="2020" name="Stud. Mycol.">
        <title>101 Dothideomycetes genomes: a test case for predicting lifestyles and emergence of pathogens.</title>
        <authorList>
            <person name="Haridas S."/>
            <person name="Albert R."/>
            <person name="Binder M."/>
            <person name="Bloem J."/>
            <person name="Labutti K."/>
            <person name="Salamov A."/>
            <person name="Andreopoulos B."/>
            <person name="Baker S."/>
            <person name="Barry K."/>
            <person name="Bills G."/>
            <person name="Bluhm B."/>
            <person name="Cannon C."/>
            <person name="Castanera R."/>
            <person name="Culley D."/>
            <person name="Daum C."/>
            <person name="Ezra D."/>
            <person name="Gonzalez J."/>
            <person name="Henrissat B."/>
            <person name="Kuo A."/>
            <person name="Liang C."/>
            <person name="Lipzen A."/>
            <person name="Lutzoni F."/>
            <person name="Magnuson J."/>
            <person name="Mondo S."/>
            <person name="Nolan M."/>
            <person name="Ohm R."/>
            <person name="Pangilinan J."/>
            <person name="Park H.-J."/>
            <person name="Ramirez L."/>
            <person name="Alfaro M."/>
            <person name="Sun H."/>
            <person name="Tritt A."/>
            <person name="Yoshinaga Y."/>
            <person name="Zwiers L.-H."/>
            <person name="Turgeon B."/>
            <person name="Goodwin S."/>
            <person name="Spatafora J."/>
            <person name="Crous P."/>
            <person name="Grigoriev I."/>
        </authorList>
    </citation>
    <scope>NUCLEOTIDE SEQUENCE</scope>
    <source>
        <strain evidence="1">CBS 109.77</strain>
    </source>
</reference>
<protein>
    <submittedName>
        <fullName evidence="1">Uncharacterized protein</fullName>
    </submittedName>
</protein>
<dbReference type="AlphaFoldDB" id="A0A6A6XQQ2"/>
<gene>
    <name evidence="1" type="ORF">K505DRAFT_295874</name>
</gene>
<dbReference type="Proteomes" id="UP000799757">
    <property type="component" value="Unassembled WGS sequence"/>
</dbReference>
<dbReference type="OrthoDB" id="3795238at2759"/>
<proteinExistence type="predicted"/>
<name>A0A6A6XQQ2_9PLEO</name>
<evidence type="ECO:0000313" key="2">
    <source>
        <dbReference type="Proteomes" id="UP000799757"/>
    </source>
</evidence>
<sequence length="140" mass="16036">MEIGLAIFGGVAAGCTLSAEILRLSRSLRKAIKSIRYARREISKTVRALGADPKYEYSLVETFTAHVRWYFSKSSVACLRASLSVARECMNGFTNIRCIEKLDEQLRYLKRSVREGNRQALEAKLRMTVEERVEILEQRM</sequence>
<accession>A0A6A6XQQ2</accession>
<evidence type="ECO:0000313" key="1">
    <source>
        <dbReference type="EMBL" id="KAF2798740.1"/>
    </source>
</evidence>
<dbReference type="EMBL" id="MU001777">
    <property type="protein sequence ID" value="KAF2798740.1"/>
    <property type="molecule type" value="Genomic_DNA"/>
</dbReference>